<proteinExistence type="predicted"/>
<accession>A0A7C4GER6</accession>
<feature type="domain" description="NAD(P)-binding" evidence="1">
    <location>
        <begin position="7"/>
        <end position="303"/>
    </location>
</feature>
<dbReference type="Gene3D" id="3.90.25.10">
    <property type="entry name" value="UDP-galactose 4-epimerase, domain 1"/>
    <property type="match status" value="1"/>
</dbReference>
<organism evidence="2">
    <name type="scientific">candidate division WOR-3 bacterium</name>
    <dbReference type="NCBI Taxonomy" id="2052148"/>
    <lineage>
        <taxon>Bacteria</taxon>
        <taxon>Bacteria division WOR-3</taxon>
    </lineage>
</organism>
<dbReference type="Gene3D" id="3.40.50.720">
    <property type="entry name" value="NAD(P)-binding Rossmann-like Domain"/>
    <property type="match status" value="1"/>
</dbReference>
<sequence length="317" mass="34709">MPSGRVLITGIEGFVGSHLARHLHSLGLDVVGLHWQDPVEPLPARLVRGDVRDPAALRALLEETRPQHIIHLAALSSVAISETHSLTAYQVNVIGTLNLLESVRQLNLRCRVLLISSADVYGQSNIGQRLAETDPLRPISAYALSKLMAGEAGRFYHRVYGIDIVILLPFSHTGPGQSPSFVFAKVACGIARAEVGAALPVIEMGNLDVRRDYADVRDVVRAYGLALDRCRSGDTYNVTSGRPVLLREAVAFLCSLARVKIDVRSATSHFRSRDIPLLTGDPAKFQAATGWRPEIPFEQTLTDLLDYYRSKTDACPK</sequence>
<evidence type="ECO:0000259" key="1">
    <source>
        <dbReference type="Pfam" id="PF16363"/>
    </source>
</evidence>
<comment type="caution">
    <text evidence="2">The sequence shown here is derived from an EMBL/GenBank/DDBJ whole genome shotgun (WGS) entry which is preliminary data.</text>
</comment>
<dbReference type="AlphaFoldDB" id="A0A7C4GER6"/>
<dbReference type="SUPFAM" id="SSF51735">
    <property type="entry name" value="NAD(P)-binding Rossmann-fold domains"/>
    <property type="match status" value="1"/>
</dbReference>
<reference evidence="2" key="1">
    <citation type="journal article" date="2020" name="mSystems">
        <title>Genome- and Community-Level Interaction Insights into Carbon Utilization and Element Cycling Functions of Hydrothermarchaeota in Hydrothermal Sediment.</title>
        <authorList>
            <person name="Zhou Z."/>
            <person name="Liu Y."/>
            <person name="Xu W."/>
            <person name="Pan J."/>
            <person name="Luo Z.H."/>
            <person name="Li M."/>
        </authorList>
    </citation>
    <scope>NUCLEOTIDE SEQUENCE [LARGE SCALE GENOMIC DNA]</scope>
    <source>
        <strain evidence="2">SpSt-488</strain>
    </source>
</reference>
<evidence type="ECO:0000313" key="2">
    <source>
        <dbReference type="EMBL" id="HGK29017.1"/>
    </source>
</evidence>
<dbReference type="EMBL" id="DSUT01000185">
    <property type="protein sequence ID" value="HGK29017.1"/>
    <property type="molecule type" value="Genomic_DNA"/>
</dbReference>
<dbReference type="InterPro" id="IPR036291">
    <property type="entry name" value="NAD(P)-bd_dom_sf"/>
</dbReference>
<dbReference type="InterPro" id="IPR016040">
    <property type="entry name" value="NAD(P)-bd_dom"/>
</dbReference>
<gene>
    <name evidence="2" type="ORF">ENS41_08760</name>
</gene>
<dbReference type="Pfam" id="PF16363">
    <property type="entry name" value="GDP_Man_Dehyd"/>
    <property type="match status" value="1"/>
</dbReference>
<protein>
    <submittedName>
        <fullName evidence="2">NAD-dependent epimerase/dehydratase family protein</fullName>
    </submittedName>
</protein>
<dbReference type="PANTHER" id="PTHR43000">
    <property type="entry name" value="DTDP-D-GLUCOSE 4,6-DEHYDRATASE-RELATED"/>
    <property type="match status" value="1"/>
</dbReference>
<name>A0A7C4GER6_UNCW3</name>